<sequence length="76" mass="8313">MTLRSPIAVALSDNHAYVAVGLLAARRPFSAIFRLGWGRSITSGLQPAYVRRSTSQFCGNLVFMRAKVVYGPLIQS</sequence>
<name>A0A0D6JHG1_9HYPH</name>
<dbReference type="KEGG" id="fil:BN1229_v1_3106"/>
<organism evidence="1 2">
    <name type="scientific">Candidatus Filomicrobium marinum</name>
    <dbReference type="NCBI Taxonomy" id="1608628"/>
    <lineage>
        <taxon>Bacteria</taxon>
        <taxon>Pseudomonadati</taxon>
        <taxon>Pseudomonadota</taxon>
        <taxon>Alphaproteobacteria</taxon>
        <taxon>Hyphomicrobiales</taxon>
        <taxon>Hyphomicrobiaceae</taxon>
        <taxon>Filomicrobium</taxon>
    </lineage>
</organism>
<evidence type="ECO:0000313" key="1">
    <source>
        <dbReference type="EMBL" id="CPR20898.1"/>
    </source>
</evidence>
<dbReference type="KEGG" id="fiy:BN1229_v1_2814"/>
<dbReference type="Proteomes" id="UP000033187">
    <property type="component" value="Chromosome 1"/>
</dbReference>
<proteinExistence type="predicted"/>
<protein>
    <submittedName>
        <fullName evidence="1">Uncharacterized protein</fullName>
    </submittedName>
</protein>
<dbReference type="AlphaFoldDB" id="A0A0D6JHG1"/>
<gene>
    <name evidence="1" type="ORF">YBN1229_v1_2814</name>
</gene>
<keyword evidence="2" id="KW-1185">Reference proteome</keyword>
<accession>A0A0D6JHG1</accession>
<dbReference type="EMBL" id="LN829119">
    <property type="protein sequence ID" value="CPR20898.1"/>
    <property type="molecule type" value="Genomic_DNA"/>
</dbReference>
<reference evidence="2" key="1">
    <citation type="submission" date="2015-02" db="EMBL/GenBank/DDBJ databases">
        <authorList>
            <person name="Chooi Y.-H."/>
        </authorList>
    </citation>
    <scope>NUCLEOTIDE SEQUENCE [LARGE SCALE GENOMIC DNA]</scope>
    <source>
        <strain evidence="2">strain Y</strain>
    </source>
</reference>
<evidence type="ECO:0000313" key="2">
    <source>
        <dbReference type="Proteomes" id="UP000033187"/>
    </source>
</evidence>